<proteinExistence type="predicted"/>
<evidence type="ECO:0000313" key="2">
    <source>
        <dbReference type="EMBL" id="KAA8491088.1"/>
    </source>
</evidence>
<keyword evidence="3" id="KW-1185">Reference proteome</keyword>
<feature type="compositionally biased region" description="Polar residues" evidence="1">
    <location>
        <begin position="162"/>
        <end position="172"/>
    </location>
</feature>
<feature type="compositionally biased region" description="Basic residues" evidence="1">
    <location>
        <begin position="55"/>
        <end position="66"/>
    </location>
</feature>
<feature type="compositionally biased region" description="Basic and acidic residues" evidence="1">
    <location>
        <begin position="127"/>
        <end position="139"/>
    </location>
</feature>
<name>A0A5J4YIM5_PORPP</name>
<reference evidence="3" key="1">
    <citation type="journal article" date="2019" name="Nat. Commun.">
        <title>Expansion of phycobilisome linker gene families in mesophilic red algae.</title>
        <authorList>
            <person name="Lee J."/>
            <person name="Kim D."/>
            <person name="Bhattacharya D."/>
            <person name="Yoon H.S."/>
        </authorList>
    </citation>
    <scope>NUCLEOTIDE SEQUENCE [LARGE SCALE GENOMIC DNA]</scope>
    <source>
        <strain evidence="3">CCMP 1328</strain>
    </source>
</reference>
<dbReference type="EMBL" id="VRMN01000016">
    <property type="protein sequence ID" value="KAA8491088.1"/>
    <property type="molecule type" value="Genomic_DNA"/>
</dbReference>
<comment type="caution">
    <text evidence="2">The sequence shown here is derived from an EMBL/GenBank/DDBJ whole genome shotgun (WGS) entry which is preliminary data.</text>
</comment>
<evidence type="ECO:0000256" key="1">
    <source>
        <dbReference type="SAM" id="MobiDB-lite"/>
    </source>
</evidence>
<organism evidence="2 3">
    <name type="scientific">Porphyridium purpureum</name>
    <name type="common">Red alga</name>
    <name type="synonym">Porphyridium cruentum</name>
    <dbReference type="NCBI Taxonomy" id="35688"/>
    <lineage>
        <taxon>Eukaryota</taxon>
        <taxon>Rhodophyta</taxon>
        <taxon>Bangiophyceae</taxon>
        <taxon>Porphyridiales</taxon>
        <taxon>Porphyridiaceae</taxon>
        <taxon>Porphyridium</taxon>
    </lineage>
</organism>
<dbReference type="Proteomes" id="UP000324585">
    <property type="component" value="Unassembled WGS sequence"/>
</dbReference>
<gene>
    <name evidence="2" type="ORF">FVE85_4505</name>
</gene>
<feature type="compositionally biased region" description="Low complexity" evidence="1">
    <location>
        <begin position="201"/>
        <end position="217"/>
    </location>
</feature>
<feature type="region of interest" description="Disordered" evidence="1">
    <location>
        <begin position="1"/>
        <end position="74"/>
    </location>
</feature>
<evidence type="ECO:0000313" key="3">
    <source>
        <dbReference type="Proteomes" id="UP000324585"/>
    </source>
</evidence>
<feature type="region of interest" description="Disordered" evidence="1">
    <location>
        <begin position="110"/>
        <end position="221"/>
    </location>
</feature>
<dbReference type="AlphaFoldDB" id="A0A5J4YIM5"/>
<sequence length="307" mass="33896">MSLSSSSLSPAARWQESDEAAGPATATRRASRGAPHAARHKRAWESVNVRDMHSTKRPRSRRRGSRLVREDGREYLNETLRLLEGMVRELEQMLGRAPYTAQKQQRGLLLSPAEEDGGDATAGTGHRPRDLRESDENSRRRAGAVSSKWSPARRPPAPSLGIDSTSTEQESLVSVPLEDALMSGSGMSHQERGDSLDSTDASLPADSSSFSSGSVASNVPHYTSETPVRARVRARRSKTTAPTVQRQAVTMNDEQDEDPPRVSSRDFVPSQLLYDAFRVSAPQQKWRKEAMHLVEHSKDFSAHYLAL</sequence>
<accession>A0A5J4YIM5</accession>
<protein>
    <submittedName>
        <fullName evidence="2">Uncharacterized protein</fullName>
    </submittedName>
</protein>